<evidence type="ECO:0000313" key="4">
    <source>
        <dbReference type="Proteomes" id="UP000317730"/>
    </source>
</evidence>
<dbReference type="PANTHER" id="PTHR13847:SF281">
    <property type="entry name" value="FAD DEPENDENT OXIDOREDUCTASE DOMAIN-CONTAINING PROTEIN"/>
    <property type="match status" value="1"/>
</dbReference>
<dbReference type="AlphaFoldDB" id="A0A4Y3TVS1"/>
<dbReference type="GO" id="GO:0005737">
    <property type="term" value="C:cytoplasm"/>
    <property type="evidence" value="ECO:0007669"/>
    <property type="project" value="TreeGrafter"/>
</dbReference>
<name>A0A4Y3TVS1_9PROT</name>
<keyword evidence="4" id="KW-1185">Reference proteome</keyword>
<keyword evidence="1" id="KW-0560">Oxidoreductase</keyword>
<dbReference type="Proteomes" id="UP000317730">
    <property type="component" value="Unassembled WGS sequence"/>
</dbReference>
<comment type="caution">
    <text evidence="3">The sequence shown here is derived from an EMBL/GenBank/DDBJ whole genome shotgun (WGS) entry which is preliminary data.</text>
</comment>
<evidence type="ECO:0000256" key="1">
    <source>
        <dbReference type="ARBA" id="ARBA00023002"/>
    </source>
</evidence>
<dbReference type="Gene3D" id="3.50.50.60">
    <property type="entry name" value="FAD/NAD(P)-binding domain"/>
    <property type="match status" value="1"/>
</dbReference>
<evidence type="ECO:0000313" key="3">
    <source>
        <dbReference type="EMBL" id="GEB85217.1"/>
    </source>
</evidence>
<evidence type="ECO:0000259" key="2">
    <source>
        <dbReference type="Pfam" id="PF01266"/>
    </source>
</evidence>
<feature type="domain" description="FAD dependent oxidoreductase" evidence="2">
    <location>
        <begin position="33"/>
        <end position="385"/>
    </location>
</feature>
<reference evidence="3 4" key="1">
    <citation type="submission" date="2019-06" db="EMBL/GenBank/DDBJ databases">
        <title>Whole genome shotgun sequence of Acetobacter peroxydans NBRC 13755.</title>
        <authorList>
            <person name="Hosoyama A."/>
            <person name="Uohara A."/>
            <person name="Ohji S."/>
            <person name="Ichikawa N."/>
        </authorList>
    </citation>
    <scope>NUCLEOTIDE SEQUENCE [LARGE SCALE GENOMIC DNA]</scope>
    <source>
        <strain evidence="3 4">NBRC 13755</strain>
    </source>
</reference>
<dbReference type="OrthoDB" id="9806601at2"/>
<dbReference type="InterPro" id="IPR036188">
    <property type="entry name" value="FAD/NAD-bd_sf"/>
</dbReference>
<dbReference type="Gene3D" id="3.30.9.10">
    <property type="entry name" value="D-Amino Acid Oxidase, subunit A, domain 2"/>
    <property type="match status" value="1"/>
</dbReference>
<protein>
    <submittedName>
        <fullName evidence="3">Oxidoreductase</fullName>
    </submittedName>
</protein>
<dbReference type="SUPFAM" id="SSF51905">
    <property type="entry name" value="FAD/NAD(P)-binding domain"/>
    <property type="match status" value="1"/>
</dbReference>
<dbReference type="PANTHER" id="PTHR13847">
    <property type="entry name" value="SARCOSINE DEHYDROGENASE-RELATED"/>
    <property type="match status" value="1"/>
</dbReference>
<dbReference type="InterPro" id="IPR006076">
    <property type="entry name" value="FAD-dep_OxRdtase"/>
</dbReference>
<organism evidence="3 4">
    <name type="scientific">Acetobacter peroxydans</name>
    <dbReference type="NCBI Taxonomy" id="104098"/>
    <lineage>
        <taxon>Bacteria</taxon>
        <taxon>Pseudomonadati</taxon>
        <taxon>Pseudomonadota</taxon>
        <taxon>Alphaproteobacteria</taxon>
        <taxon>Acetobacterales</taxon>
        <taxon>Acetobacteraceae</taxon>
        <taxon>Acetobacter</taxon>
    </lineage>
</organism>
<dbReference type="RefSeq" id="WP_141375265.1">
    <property type="nucleotide sequence ID" value="NZ_BAPL01000024.1"/>
</dbReference>
<dbReference type="Pfam" id="PF01266">
    <property type="entry name" value="DAO"/>
    <property type="match status" value="1"/>
</dbReference>
<sequence length="429" mass="46059">MTGPSGAACGSLYEAQAPAAPDWPILTQRVETDVLVIGGGLTGLSTALHLARQGVRAIVLEAHGPGWGASGRNGGQVNPGLKPPPDTVEADFGLEHGARLVQMAWQDGPDLVFDLVERYGIACDAARGGTIRAATAAGQLAPLRELERQCRARGWPVHWLDRTAIAARTGHTLYCGGLLDTRGGQVNPLAYTQGIARAAQQEGAALFCHSHVLSLERVGGRWLAQTRTGCVVAERVVLATNGYTDSLRDALRRSVVPVYSSIVASEPLPPALRRAILSERESLYELGQITTYYRVDGAGRLLMGGRSFSYPAQGAVAFPYLVARARKVWPALRDIGWTQGWNGQLAVTFDHYPHWHEPEPGLMAALGYNGRGVAMATLTGRELAAYLAQGASPLFPLTPVRPILLHSFWRVGVEGRILWGRVQDAFGLS</sequence>
<accession>A0A4Y3TVS1</accession>
<dbReference type="EMBL" id="BJMV01000004">
    <property type="protein sequence ID" value="GEB85217.1"/>
    <property type="molecule type" value="Genomic_DNA"/>
</dbReference>
<gene>
    <name evidence="3" type="ORF">APE01nite_10140</name>
</gene>
<proteinExistence type="predicted"/>
<dbReference type="GO" id="GO:0016491">
    <property type="term" value="F:oxidoreductase activity"/>
    <property type="evidence" value="ECO:0007669"/>
    <property type="project" value="UniProtKB-KW"/>
</dbReference>